<accession>A0A150HKC3</accession>
<sequence length="199" mass="22622">MIVLSSLGLTGCIGCYNPNGCGRDASPYFYTTTTTHVRHLIVPSQSKLTYKLMDSKQIDQQYKALDERNLTEIELAPNTAMIWGGMPVTTFLQFFNSEFKGFTAYRVVDAAPAINNEFAQLWKSCDDRLDVLLKDPNDWSFNPKNMEITGCGVNIQKRSQYNDHWPNQDKADAFLIKINQALQKQPKQQNYPIVILSSK</sequence>
<gene>
    <name evidence="1" type="ORF">AVENLUH5627_03089</name>
</gene>
<dbReference type="Proteomes" id="UP000075680">
    <property type="component" value="Unassembled WGS sequence"/>
</dbReference>
<protein>
    <submittedName>
        <fullName evidence="1">Uncharacterized protein</fullName>
    </submittedName>
</protein>
<reference evidence="1 2" key="1">
    <citation type="journal article" date="2016" name="Sci. Rep.">
        <title>Genomic and phenotypic characterization of the species Acinetobacter venetianus.</title>
        <authorList>
            <person name="Fondi M."/>
            <person name="Maida I."/>
            <person name="Perrin E."/>
            <person name="Orlandini V."/>
            <person name="La Torre L."/>
            <person name="Bosi E."/>
            <person name="Negroni A."/>
            <person name="Zanaroli G."/>
            <person name="Fava F."/>
            <person name="Decorosi F."/>
            <person name="Giovannetti L."/>
            <person name="Viti C."/>
            <person name="Vaneechoutte M."/>
            <person name="Dijkshoorn L."/>
            <person name="Fani R."/>
        </authorList>
    </citation>
    <scope>NUCLEOTIDE SEQUENCE [LARGE SCALE GENOMIC DNA]</scope>
    <source>
        <strain evidence="1 2">LUH5627</strain>
    </source>
</reference>
<evidence type="ECO:0000313" key="1">
    <source>
        <dbReference type="EMBL" id="KXZ64371.1"/>
    </source>
</evidence>
<dbReference type="PATRIC" id="fig|52133.18.peg.3165"/>
<proteinExistence type="predicted"/>
<dbReference type="AlphaFoldDB" id="A0A150HKC3"/>
<name>A0A150HKC3_9GAMM</name>
<evidence type="ECO:0000313" key="2">
    <source>
        <dbReference type="Proteomes" id="UP000075680"/>
    </source>
</evidence>
<dbReference type="EMBL" id="JRUE01000231">
    <property type="protein sequence ID" value="KXZ64371.1"/>
    <property type="molecule type" value="Genomic_DNA"/>
</dbReference>
<organism evidence="1 2">
    <name type="scientific">Acinetobacter venetianus</name>
    <dbReference type="NCBI Taxonomy" id="52133"/>
    <lineage>
        <taxon>Bacteria</taxon>
        <taxon>Pseudomonadati</taxon>
        <taxon>Pseudomonadota</taxon>
        <taxon>Gammaproteobacteria</taxon>
        <taxon>Moraxellales</taxon>
        <taxon>Moraxellaceae</taxon>
        <taxon>Acinetobacter</taxon>
    </lineage>
</organism>
<comment type="caution">
    <text evidence="1">The sequence shown here is derived from an EMBL/GenBank/DDBJ whole genome shotgun (WGS) entry which is preliminary data.</text>
</comment>